<dbReference type="EnsemblMetazoa" id="Aqu2.1.16986_001">
    <property type="protein sequence ID" value="Aqu2.1.16986_001"/>
    <property type="gene ID" value="Aqu2.1.16986"/>
</dbReference>
<protein>
    <submittedName>
        <fullName evidence="1">Uncharacterized protein</fullName>
    </submittedName>
</protein>
<dbReference type="AlphaFoldDB" id="A0A1X7TPM6"/>
<dbReference type="OrthoDB" id="416437at2759"/>
<evidence type="ECO:0000313" key="1">
    <source>
        <dbReference type="EnsemblMetazoa" id="Aqu2.1.16986_001"/>
    </source>
</evidence>
<name>A0A1X7TPM6_AMPQE</name>
<accession>A0A1X7TPM6</accession>
<reference evidence="1" key="1">
    <citation type="submission" date="2017-05" db="UniProtKB">
        <authorList>
            <consortium name="EnsemblMetazoa"/>
        </authorList>
    </citation>
    <scope>IDENTIFICATION</scope>
</reference>
<proteinExistence type="predicted"/>
<sequence length="174" mass="20360">MDDNAPVVGTDCPEDVCSIIQKRITCHIPDSNTSPDSNFFVAIYQMHKCSKYCKRNIKVGKTYVFRCRFDFRRAVRDSICIDDVENSLKSCNKIYYLEQNEKEVRVNAYNPLLLKFWHANMDLQYIAERSLSLTEYVTGYVTEAEKSHAQDLWDEVSSCDNIYSRLWKISQKLL</sequence>
<dbReference type="InParanoid" id="A0A1X7TPM6"/>
<organism evidence="1">
    <name type="scientific">Amphimedon queenslandica</name>
    <name type="common">Sponge</name>
    <dbReference type="NCBI Taxonomy" id="400682"/>
    <lineage>
        <taxon>Eukaryota</taxon>
        <taxon>Metazoa</taxon>
        <taxon>Porifera</taxon>
        <taxon>Demospongiae</taxon>
        <taxon>Heteroscleromorpha</taxon>
        <taxon>Haplosclerida</taxon>
        <taxon>Niphatidae</taxon>
        <taxon>Amphimedon</taxon>
    </lineage>
</organism>